<gene>
    <name evidence="2" type="ORF">GCM10011578_099480</name>
</gene>
<dbReference type="AlphaFoldDB" id="A0A917XPF4"/>
<evidence type="ECO:0000256" key="1">
    <source>
        <dbReference type="SAM" id="MobiDB-lite"/>
    </source>
</evidence>
<name>A0A917XPF4_9ACTN</name>
<feature type="region of interest" description="Disordered" evidence="1">
    <location>
        <begin position="1"/>
        <end position="32"/>
    </location>
</feature>
<keyword evidence="3" id="KW-1185">Reference proteome</keyword>
<comment type="caution">
    <text evidence="2">The sequence shown here is derived from an EMBL/GenBank/DDBJ whole genome shotgun (WGS) entry which is preliminary data.</text>
</comment>
<dbReference type="Proteomes" id="UP000653411">
    <property type="component" value="Unassembled WGS sequence"/>
</dbReference>
<evidence type="ECO:0000313" key="2">
    <source>
        <dbReference type="EMBL" id="GGN46494.1"/>
    </source>
</evidence>
<accession>A0A917XPF4</accession>
<sequence>MPGPLPPIADALPVRPVRTRTGRGPDAAPAATGLSTLELAAHLRRHGFLTPEGQSDLARTAGCLVLDARFQSTVPGLCGARAHCRAAGEHAGLSGHQVAESD</sequence>
<dbReference type="EMBL" id="BMML01000054">
    <property type="protein sequence ID" value="GGN46494.1"/>
    <property type="molecule type" value="Genomic_DNA"/>
</dbReference>
<reference evidence="2" key="1">
    <citation type="journal article" date="2014" name="Int. J. Syst. Evol. Microbiol.">
        <title>Complete genome sequence of Corynebacterium casei LMG S-19264T (=DSM 44701T), isolated from a smear-ripened cheese.</title>
        <authorList>
            <consortium name="US DOE Joint Genome Institute (JGI-PGF)"/>
            <person name="Walter F."/>
            <person name="Albersmeier A."/>
            <person name="Kalinowski J."/>
            <person name="Ruckert C."/>
        </authorList>
    </citation>
    <scope>NUCLEOTIDE SEQUENCE</scope>
    <source>
        <strain evidence="2">CGMCC 4.7110</strain>
    </source>
</reference>
<protein>
    <submittedName>
        <fullName evidence="2">Uncharacterized protein</fullName>
    </submittedName>
</protein>
<proteinExistence type="predicted"/>
<reference evidence="2" key="2">
    <citation type="submission" date="2020-09" db="EMBL/GenBank/DDBJ databases">
        <authorList>
            <person name="Sun Q."/>
            <person name="Zhou Y."/>
        </authorList>
    </citation>
    <scope>NUCLEOTIDE SEQUENCE</scope>
    <source>
        <strain evidence="2">CGMCC 4.7110</strain>
    </source>
</reference>
<evidence type="ECO:0000313" key="3">
    <source>
        <dbReference type="Proteomes" id="UP000653411"/>
    </source>
</evidence>
<organism evidence="2 3">
    <name type="scientific">Streptomyces fuscichromogenes</name>
    <dbReference type="NCBI Taxonomy" id="1324013"/>
    <lineage>
        <taxon>Bacteria</taxon>
        <taxon>Bacillati</taxon>
        <taxon>Actinomycetota</taxon>
        <taxon>Actinomycetes</taxon>
        <taxon>Kitasatosporales</taxon>
        <taxon>Streptomycetaceae</taxon>
        <taxon>Streptomyces</taxon>
    </lineage>
</organism>